<evidence type="ECO:0000256" key="6">
    <source>
        <dbReference type="ARBA" id="ARBA00023136"/>
    </source>
</evidence>
<protein>
    <recommendedName>
        <fullName evidence="12">G-protein coupled receptors family 1 profile domain-containing protein</fullName>
    </recommendedName>
</protein>
<dbReference type="Gene3D" id="1.20.1070.10">
    <property type="entry name" value="Rhodopsin 7-helix transmembrane proteins"/>
    <property type="match status" value="1"/>
</dbReference>
<evidence type="ECO:0000256" key="2">
    <source>
        <dbReference type="ARBA" id="ARBA00010663"/>
    </source>
</evidence>
<keyword evidence="3 9" id="KW-0812">Transmembrane</keyword>
<evidence type="ECO:0000313" key="13">
    <source>
        <dbReference type="EMBL" id="CAD7462820.1"/>
    </source>
</evidence>
<proteinExistence type="inferred from homology"/>
<reference evidence="13" key="1">
    <citation type="submission" date="2020-11" db="EMBL/GenBank/DDBJ databases">
        <authorList>
            <person name="Tran Van P."/>
        </authorList>
    </citation>
    <scope>NUCLEOTIDE SEQUENCE</scope>
</reference>
<dbReference type="PROSITE" id="PS00237">
    <property type="entry name" value="G_PROTEIN_RECEP_F1_1"/>
    <property type="match status" value="1"/>
</dbReference>
<dbReference type="Pfam" id="PF00001">
    <property type="entry name" value="7tm_1"/>
    <property type="match status" value="1"/>
</dbReference>
<keyword evidence="6 11" id="KW-0472">Membrane</keyword>
<dbReference type="PANTHER" id="PTHR24243:SF107">
    <property type="entry name" value="NEUROPEPTIDES CAPA RECEPTOR"/>
    <property type="match status" value="1"/>
</dbReference>
<keyword evidence="5 9" id="KW-0297">G-protein coupled receptor</keyword>
<feature type="compositionally biased region" description="Basic and acidic residues" evidence="10">
    <location>
        <begin position="378"/>
        <end position="396"/>
    </location>
</feature>
<comment type="similarity">
    <text evidence="2 9">Belongs to the G-protein coupled receptor 1 family.</text>
</comment>
<dbReference type="PROSITE" id="PS50262">
    <property type="entry name" value="G_PROTEIN_RECEP_F1_2"/>
    <property type="match status" value="1"/>
</dbReference>
<feature type="transmembrane region" description="Helical" evidence="11">
    <location>
        <begin position="98"/>
        <end position="122"/>
    </location>
</feature>
<feature type="transmembrane region" description="Helical" evidence="11">
    <location>
        <begin position="264"/>
        <end position="287"/>
    </location>
</feature>
<dbReference type="EMBL" id="OE006701">
    <property type="protein sequence ID" value="CAD7462820.1"/>
    <property type="molecule type" value="Genomic_DNA"/>
</dbReference>
<dbReference type="GO" id="GO:0008188">
    <property type="term" value="F:neuropeptide receptor activity"/>
    <property type="evidence" value="ECO:0007669"/>
    <property type="project" value="TreeGrafter"/>
</dbReference>
<evidence type="ECO:0000256" key="7">
    <source>
        <dbReference type="ARBA" id="ARBA00023170"/>
    </source>
</evidence>
<evidence type="ECO:0000256" key="8">
    <source>
        <dbReference type="ARBA" id="ARBA00023224"/>
    </source>
</evidence>
<keyword evidence="7 9" id="KW-0675">Receptor</keyword>
<dbReference type="AlphaFoldDB" id="A0A7R9P067"/>
<evidence type="ECO:0000259" key="12">
    <source>
        <dbReference type="PROSITE" id="PS50262"/>
    </source>
</evidence>
<feature type="domain" description="G-protein coupled receptors family 1 profile" evidence="12">
    <location>
        <begin position="44"/>
        <end position="284"/>
    </location>
</feature>
<dbReference type="PRINTS" id="PR00237">
    <property type="entry name" value="GPCRRHODOPSN"/>
</dbReference>
<feature type="region of interest" description="Disordered" evidence="10">
    <location>
        <begin position="378"/>
        <end position="403"/>
    </location>
</feature>
<name>A0A7R9P067_9NEOP</name>
<feature type="region of interest" description="Disordered" evidence="10">
    <location>
        <begin position="466"/>
        <end position="499"/>
    </location>
</feature>
<keyword evidence="4 11" id="KW-1133">Transmembrane helix</keyword>
<evidence type="ECO:0000256" key="4">
    <source>
        <dbReference type="ARBA" id="ARBA00022989"/>
    </source>
</evidence>
<feature type="compositionally biased region" description="Polar residues" evidence="10">
    <location>
        <begin position="479"/>
        <end position="499"/>
    </location>
</feature>
<accession>A0A7R9P067</accession>
<evidence type="ECO:0000256" key="10">
    <source>
        <dbReference type="SAM" id="MobiDB-lite"/>
    </source>
</evidence>
<dbReference type="InterPro" id="IPR000276">
    <property type="entry name" value="GPCR_Rhodpsn"/>
</dbReference>
<evidence type="ECO:0000256" key="9">
    <source>
        <dbReference type="RuleBase" id="RU000688"/>
    </source>
</evidence>
<feature type="transmembrane region" description="Helical" evidence="11">
    <location>
        <begin position="157"/>
        <end position="176"/>
    </location>
</feature>
<organism evidence="13">
    <name type="scientific">Timema tahoe</name>
    <dbReference type="NCBI Taxonomy" id="61484"/>
    <lineage>
        <taxon>Eukaryota</taxon>
        <taxon>Metazoa</taxon>
        <taxon>Ecdysozoa</taxon>
        <taxon>Arthropoda</taxon>
        <taxon>Hexapoda</taxon>
        <taxon>Insecta</taxon>
        <taxon>Pterygota</taxon>
        <taxon>Neoptera</taxon>
        <taxon>Polyneoptera</taxon>
        <taxon>Phasmatodea</taxon>
        <taxon>Timematodea</taxon>
        <taxon>Timematoidea</taxon>
        <taxon>Timematidae</taxon>
        <taxon>Timema</taxon>
    </lineage>
</organism>
<gene>
    <name evidence="13" type="ORF">TTEB3V08_LOCUS10710</name>
</gene>
<evidence type="ECO:0000256" key="3">
    <source>
        <dbReference type="ARBA" id="ARBA00022692"/>
    </source>
</evidence>
<feature type="transmembrane region" description="Helical" evidence="11">
    <location>
        <begin position="224"/>
        <end position="244"/>
    </location>
</feature>
<dbReference type="PANTHER" id="PTHR24243">
    <property type="entry name" value="G-PROTEIN COUPLED RECEPTOR"/>
    <property type="match status" value="1"/>
</dbReference>
<keyword evidence="8 9" id="KW-0807">Transducer</keyword>
<dbReference type="SUPFAM" id="SSF81321">
    <property type="entry name" value="Family A G protein-coupled receptor-like"/>
    <property type="match status" value="1"/>
</dbReference>
<evidence type="ECO:0000256" key="1">
    <source>
        <dbReference type="ARBA" id="ARBA00004141"/>
    </source>
</evidence>
<comment type="subcellular location">
    <subcellularLocation>
        <location evidence="1">Membrane</location>
        <topology evidence="1">Multi-pass membrane protein</topology>
    </subcellularLocation>
</comment>
<dbReference type="GO" id="GO:0005886">
    <property type="term" value="C:plasma membrane"/>
    <property type="evidence" value="ECO:0007669"/>
    <property type="project" value="TreeGrafter"/>
</dbReference>
<sequence length="511" mass="58062">MVNADRPRRHRTIAVKEAIVPSMERSPDSSLPYDIGVYWQQYPWTLGETLCKLRALVSEMTSYTSVLTIVAFSMERYLAICHPLHSYTMSNLERAWKIIAFLWLLSLVSAVPFAVFTSVNYVNYPPDSDNPVLESAFCAMLDENIPVNWPIYEMSSFIFFIVPMLVILVLYVLMALKIRSRTNQALGKRFSSTNSDSNRTWDSRTKAILRMLGYFVCGNQLKCGLYLTASVVLAFFLCWAPFHTQRLMYIYAKDSPYFKEINEWMYYITGILYYVSSTVNPILYNVMSAKYRVAFRKTLCLCVLGPTNNDDDTLSKDVSLYRGETSTLKSNGSVMSRNRSVVAQPLHRHRSSLDYSFRPSMFPNDHFKDHQVSVLREKDAKTTARVSETSEKEESTKLLSYTSTQTHSSLSPLVCKLENKLTNDIPPKIKTNGSPPLDVVVVMEAVSNGRAKSLVASTCNNNWTKGRVRSSVEEDSDTRWSNTTNSDDPTVQDSESLCRTQQDEVVGDTCI</sequence>
<evidence type="ECO:0000256" key="11">
    <source>
        <dbReference type="SAM" id="Phobius"/>
    </source>
</evidence>
<dbReference type="InterPro" id="IPR017452">
    <property type="entry name" value="GPCR_Rhodpsn_7TM"/>
</dbReference>
<evidence type="ECO:0000256" key="5">
    <source>
        <dbReference type="ARBA" id="ARBA00023040"/>
    </source>
</evidence>